<name>A0A195DLQ7_9HYME</name>
<feature type="compositionally biased region" description="Basic and acidic residues" evidence="1">
    <location>
        <begin position="134"/>
        <end position="146"/>
    </location>
</feature>
<proteinExistence type="predicted"/>
<evidence type="ECO:0000313" key="3">
    <source>
        <dbReference type="Proteomes" id="UP000078492"/>
    </source>
</evidence>
<organism evidence="2 3">
    <name type="scientific">Trachymyrmex cornetzi</name>
    <dbReference type="NCBI Taxonomy" id="471704"/>
    <lineage>
        <taxon>Eukaryota</taxon>
        <taxon>Metazoa</taxon>
        <taxon>Ecdysozoa</taxon>
        <taxon>Arthropoda</taxon>
        <taxon>Hexapoda</taxon>
        <taxon>Insecta</taxon>
        <taxon>Pterygota</taxon>
        <taxon>Neoptera</taxon>
        <taxon>Endopterygota</taxon>
        <taxon>Hymenoptera</taxon>
        <taxon>Apocrita</taxon>
        <taxon>Aculeata</taxon>
        <taxon>Formicoidea</taxon>
        <taxon>Formicidae</taxon>
        <taxon>Myrmicinae</taxon>
        <taxon>Trachymyrmex</taxon>
    </lineage>
</organism>
<feature type="region of interest" description="Disordered" evidence="1">
    <location>
        <begin position="93"/>
        <end position="146"/>
    </location>
</feature>
<evidence type="ECO:0000313" key="2">
    <source>
        <dbReference type="EMBL" id="KYN13424.1"/>
    </source>
</evidence>
<feature type="compositionally biased region" description="Basic and acidic residues" evidence="1">
    <location>
        <begin position="1"/>
        <end position="24"/>
    </location>
</feature>
<protein>
    <submittedName>
        <fullName evidence="2">Uncharacterized protein</fullName>
    </submittedName>
</protein>
<sequence>MEESERNGRTMCEGKDERSGEPRERRHPRAHFRFGAVEGDEKGGANSRDINSVLALGGLQRRKLRAEGEYRPPSTATVQQLPVARNGGCYAEPGVGGRSPPNAGKEGGLVAVTGATGSGSEGARRGSRIKGKRDHAQREVEGVVGL</sequence>
<feature type="region of interest" description="Disordered" evidence="1">
    <location>
        <begin position="1"/>
        <end position="49"/>
    </location>
</feature>
<dbReference type="Proteomes" id="UP000078492">
    <property type="component" value="Unassembled WGS sequence"/>
</dbReference>
<keyword evidence="3" id="KW-1185">Reference proteome</keyword>
<reference evidence="2 3" key="1">
    <citation type="submission" date="2015-09" db="EMBL/GenBank/DDBJ databases">
        <title>Trachymyrmex cornetzi WGS genome.</title>
        <authorList>
            <person name="Nygaard S."/>
            <person name="Hu H."/>
            <person name="Boomsma J."/>
            <person name="Zhang G."/>
        </authorList>
    </citation>
    <scope>NUCLEOTIDE SEQUENCE [LARGE SCALE GENOMIC DNA]</scope>
    <source>
        <strain evidence="2">Tcor2-1</strain>
        <tissue evidence="2">Whole body</tissue>
    </source>
</reference>
<gene>
    <name evidence="2" type="ORF">ALC57_14437</name>
</gene>
<dbReference type="EMBL" id="KQ980765">
    <property type="protein sequence ID" value="KYN13424.1"/>
    <property type="molecule type" value="Genomic_DNA"/>
</dbReference>
<accession>A0A195DLQ7</accession>
<dbReference type="AlphaFoldDB" id="A0A195DLQ7"/>
<evidence type="ECO:0000256" key="1">
    <source>
        <dbReference type="SAM" id="MobiDB-lite"/>
    </source>
</evidence>